<evidence type="ECO:0000256" key="2">
    <source>
        <dbReference type="ARBA" id="ARBA00022912"/>
    </source>
</evidence>
<evidence type="ECO:0000259" key="5">
    <source>
        <dbReference type="PROSITE" id="PS50056"/>
    </source>
</evidence>
<evidence type="ECO:0000259" key="4">
    <source>
        <dbReference type="PROSITE" id="PS50054"/>
    </source>
</evidence>
<dbReference type="PROSITE" id="PS50056">
    <property type="entry name" value="TYR_PHOSPHATASE_2"/>
    <property type="match status" value="1"/>
</dbReference>
<dbReference type="KEGG" id="vg:15613791"/>
<dbReference type="PANTHER" id="PTHR10367">
    <property type="entry name" value="MRNA-CAPPING ENZYME"/>
    <property type="match status" value="1"/>
</dbReference>
<dbReference type="InterPro" id="IPR016130">
    <property type="entry name" value="Tyr_Pase_AS"/>
</dbReference>
<dbReference type="InterPro" id="IPR020422">
    <property type="entry name" value="TYR_PHOSPHATASE_DUAL_dom"/>
</dbReference>
<dbReference type="GO" id="GO:0004721">
    <property type="term" value="F:phosphoprotein phosphatase activity"/>
    <property type="evidence" value="ECO:0007669"/>
    <property type="project" value="UniProtKB-KW"/>
</dbReference>
<dbReference type="InterPro" id="IPR051029">
    <property type="entry name" value="mRNA_Capping_Enz/RNA_Phosphat"/>
</dbReference>
<dbReference type="PROSITE" id="PS50054">
    <property type="entry name" value="TYR_PHOSPHATASE_DUAL"/>
    <property type="match status" value="1"/>
</dbReference>
<proteinExistence type="predicted"/>
<comment type="catalytic activity">
    <reaction evidence="3">
        <text>O-phospho-L-seryl-[protein] + H2O = L-seryl-[protein] + phosphate</text>
        <dbReference type="Rhea" id="RHEA:20629"/>
        <dbReference type="Rhea" id="RHEA-COMP:9863"/>
        <dbReference type="Rhea" id="RHEA-COMP:11604"/>
        <dbReference type="ChEBI" id="CHEBI:15377"/>
        <dbReference type="ChEBI" id="CHEBI:29999"/>
        <dbReference type="ChEBI" id="CHEBI:43474"/>
        <dbReference type="ChEBI" id="CHEBI:83421"/>
    </reaction>
</comment>
<keyword evidence="2" id="KW-0904">Protein phosphatase</keyword>
<evidence type="ECO:0000256" key="1">
    <source>
        <dbReference type="ARBA" id="ARBA00022801"/>
    </source>
</evidence>
<dbReference type="Pfam" id="PF00782">
    <property type="entry name" value="DSPc"/>
    <property type="match status" value="1"/>
</dbReference>
<dbReference type="OrthoDB" id="10871at10239"/>
<name>A0A916P1J2_9POXV</name>
<evidence type="ECO:0000256" key="3">
    <source>
        <dbReference type="ARBA" id="ARBA00047339"/>
    </source>
</evidence>
<dbReference type="GO" id="GO:0004651">
    <property type="term" value="F:polynucleotide 5'-phosphatase activity"/>
    <property type="evidence" value="ECO:0007669"/>
    <property type="project" value="TreeGrafter"/>
</dbReference>
<accession>A0A916P1J2</accession>
<sequence length="173" mass="20380">MGKHKNKLPDKWLEYKPYNDIVYNTNIIPFKTPFNKNISDPDIDSWKVENVIEKIPNLGAVIDLTNTYRYYDSNEFKNKGIIYKKLKLKGQTIPSDNAVISFMKIINSINNLIDKDKLIGVHCTHGINRTGYLICRYIKNVQKIDTDTALEYFKKARGYEIRKDEYIQKLYLY</sequence>
<keyword evidence="7" id="KW-1185">Reference proteome</keyword>
<organism evidence="6 7">
    <name type="scientific">Mythimna separata entomopoxvirus 'L'</name>
    <dbReference type="NCBI Taxonomy" id="1293572"/>
    <lineage>
        <taxon>Viruses</taxon>
        <taxon>Varidnaviria</taxon>
        <taxon>Bamfordvirae</taxon>
        <taxon>Nucleocytoviricota</taxon>
        <taxon>Pokkesviricetes</taxon>
        <taxon>Chitovirales</taxon>
        <taxon>Poxviridae</taxon>
        <taxon>Entomopoxvirinae</taxon>
        <taxon>Betaentomopoxvirus</taxon>
        <taxon>Betaentomopoxvirus mseparata</taxon>
        <taxon>Mythimna separata entomopoxvirus</taxon>
    </lineage>
</organism>
<dbReference type="Gene3D" id="3.90.190.10">
    <property type="entry name" value="Protein tyrosine phosphatase superfamily"/>
    <property type="match status" value="1"/>
</dbReference>
<dbReference type="PROSITE" id="PS00383">
    <property type="entry name" value="TYR_PHOSPHATASE_1"/>
    <property type="match status" value="1"/>
</dbReference>
<dbReference type="EMBL" id="HF679134">
    <property type="protein sequence ID" value="CCU56367.1"/>
    <property type="molecule type" value="Genomic_DNA"/>
</dbReference>
<gene>
    <name evidence="6" type="ORF">MYSEV_169</name>
</gene>
<feature type="domain" description="Tyrosine specific protein phosphatases" evidence="5">
    <location>
        <begin position="100"/>
        <end position="168"/>
    </location>
</feature>
<feature type="domain" description="Tyrosine-protein phosphatase" evidence="4">
    <location>
        <begin position="30"/>
        <end position="173"/>
    </location>
</feature>
<dbReference type="InterPro" id="IPR000340">
    <property type="entry name" value="Dual-sp_phosphatase_cat-dom"/>
</dbReference>
<dbReference type="SMART" id="SM00195">
    <property type="entry name" value="DSPc"/>
    <property type="match status" value="1"/>
</dbReference>
<keyword evidence="1" id="KW-0378">Hydrolase</keyword>
<dbReference type="InterPro" id="IPR029021">
    <property type="entry name" value="Prot-tyrosine_phosphatase-like"/>
</dbReference>
<protein>
    <submittedName>
        <fullName evidence="6">Protein tyrosine phosphatase 1</fullName>
    </submittedName>
</protein>
<dbReference type="SUPFAM" id="SSF52799">
    <property type="entry name" value="(Phosphotyrosine protein) phosphatases II"/>
    <property type="match status" value="1"/>
</dbReference>
<dbReference type="PANTHER" id="PTHR10367:SF9">
    <property type="entry name" value="DUAL-SPECIFICITY PHOSPHATASE 11 (RNA_RNP COMPLEX 1-INTERACTING)"/>
    <property type="match status" value="1"/>
</dbReference>
<reference evidence="6 7" key="1">
    <citation type="journal article" date="2013" name="J. Virol.">
        <title>New Insights into the Evolution of Entomopoxvirinae from the Complete Genome Sequences of Four Entomopoxviruses Infecting Adoxophyes honmai, Choristoneura biennis, Choristoneura rosaceana, and Mythimna separata.</title>
        <authorList>
            <person name="Theze J."/>
            <person name="Takatsuka J."/>
            <person name="Li Z."/>
            <person name="Gallais J."/>
            <person name="Doucet D."/>
            <person name="Arif B."/>
            <person name="Nakai M."/>
            <person name="Herniou E.A."/>
        </authorList>
    </citation>
    <scope>NUCLEOTIDE SEQUENCE [LARGE SCALE GENOMIC DNA]</scope>
</reference>
<dbReference type="GeneID" id="15613791"/>
<dbReference type="Proteomes" id="UP000792671">
    <property type="component" value="Genome"/>
</dbReference>
<dbReference type="InterPro" id="IPR000387">
    <property type="entry name" value="Tyr_Pase_dom"/>
</dbReference>
<evidence type="ECO:0000313" key="6">
    <source>
        <dbReference type="EMBL" id="CCU56367.1"/>
    </source>
</evidence>
<evidence type="ECO:0000313" key="7">
    <source>
        <dbReference type="Proteomes" id="UP000792671"/>
    </source>
</evidence>
<dbReference type="RefSeq" id="YP_008003686.1">
    <property type="nucleotide sequence ID" value="NC_021246.1"/>
</dbReference>